<protein>
    <submittedName>
        <fullName evidence="1">Uncharacterized protein</fullName>
    </submittedName>
</protein>
<dbReference type="Proteomes" id="UP001331515">
    <property type="component" value="Unassembled WGS sequence"/>
</dbReference>
<accession>A0AAN8DNR6</accession>
<organism evidence="1 2">
    <name type="scientific">Champsocephalus gunnari</name>
    <name type="common">Mackerel icefish</name>
    <dbReference type="NCBI Taxonomy" id="52237"/>
    <lineage>
        <taxon>Eukaryota</taxon>
        <taxon>Metazoa</taxon>
        <taxon>Chordata</taxon>
        <taxon>Craniata</taxon>
        <taxon>Vertebrata</taxon>
        <taxon>Euteleostomi</taxon>
        <taxon>Actinopterygii</taxon>
        <taxon>Neopterygii</taxon>
        <taxon>Teleostei</taxon>
        <taxon>Neoteleostei</taxon>
        <taxon>Acanthomorphata</taxon>
        <taxon>Eupercaria</taxon>
        <taxon>Perciformes</taxon>
        <taxon>Notothenioidei</taxon>
        <taxon>Channichthyidae</taxon>
        <taxon>Champsocephalus</taxon>
    </lineage>
</organism>
<name>A0AAN8DNR6_CHAGU</name>
<keyword evidence="2" id="KW-1185">Reference proteome</keyword>
<gene>
    <name evidence="1" type="ORF">CgunFtcFv8_018187</name>
</gene>
<evidence type="ECO:0000313" key="1">
    <source>
        <dbReference type="EMBL" id="KAK5925682.1"/>
    </source>
</evidence>
<comment type="caution">
    <text evidence="1">The sequence shown here is derived from an EMBL/GenBank/DDBJ whole genome shotgun (WGS) entry which is preliminary data.</text>
</comment>
<reference evidence="1 2" key="1">
    <citation type="journal article" date="2023" name="Mol. Biol. Evol.">
        <title>Genomics of Secondarily Temperate Adaptation in the Only Non-Antarctic Icefish.</title>
        <authorList>
            <person name="Rivera-Colon A.G."/>
            <person name="Rayamajhi N."/>
            <person name="Minhas B.F."/>
            <person name="Madrigal G."/>
            <person name="Bilyk K.T."/>
            <person name="Yoon V."/>
            <person name="Hune M."/>
            <person name="Gregory S."/>
            <person name="Cheng C.H.C."/>
            <person name="Catchen J.M."/>
        </authorList>
    </citation>
    <scope>NUCLEOTIDE SEQUENCE [LARGE SCALE GENOMIC DNA]</scope>
    <source>
        <tissue evidence="1">White muscle</tissue>
    </source>
</reference>
<proteinExistence type="predicted"/>
<dbReference type="AlphaFoldDB" id="A0AAN8DNR6"/>
<sequence>MPSGVKYAKDLHPIQDKLLSYVLDHSRPGAEVMVKEGDVCLTTEDVWSLGRPQCMEANVDWKHVAEDGTRSQRHYALNFSTYAPLWFTERDRAPVRKRWCIMLMERYRIEGHGQRFSFGTNEAGELEPEYRVPKKQKTEHEVQFQKSHMCFISEGMLGKWHDRDKPMKPQ</sequence>
<evidence type="ECO:0000313" key="2">
    <source>
        <dbReference type="Proteomes" id="UP001331515"/>
    </source>
</evidence>
<dbReference type="EMBL" id="JAURVH010001520">
    <property type="protein sequence ID" value="KAK5925682.1"/>
    <property type="molecule type" value="Genomic_DNA"/>
</dbReference>